<proteinExistence type="predicted"/>
<accession>A0A2P1MXK9</accession>
<dbReference type="GeneID" id="54990015"/>
<evidence type="ECO:0000313" key="1">
    <source>
        <dbReference type="EMBL" id="AVP40288.1"/>
    </source>
</evidence>
<keyword evidence="2" id="KW-1185">Reference proteome</keyword>
<name>A0A2P1MXK9_9CAUD</name>
<protein>
    <submittedName>
        <fullName evidence="1">Uncharacterized protein</fullName>
    </submittedName>
</protein>
<reference evidence="1 2" key="1">
    <citation type="submission" date="2018-03" db="EMBL/GenBank/DDBJ databases">
        <title>Isolation, the biological characteristics and genomics of two new strains of lysate Staphylococcus aureus phage.</title>
        <authorList>
            <person name="Jin X."/>
            <person name="Zhang C."/>
        </authorList>
    </citation>
    <scope>NUCLEOTIDE SEQUENCE [LARGE SCALE GENOMIC DNA]</scope>
</reference>
<organism evidence="1 2">
    <name type="scientific">Staphylococcus phage phiSA_BS1</name>
    <dbReference type="NCBI Taxonomy" id="2126734"/>
    <lineage>
        <taxon>Viruses</taxon>
        <taxon>Duplodnaviria</taxon>
        <taxon>Heunggongvirae</taxon>
        <taxon>Uroviricota</taxon>
        <taxon>Caudoviricetes</taxon>
        <taxon>Herelleviridae</taxon>
        <taxon>Twortvirinae</taxon>
        <taxon>Baoshanvirus</taxon>
        <taxon>Baoshanvirus BS1</taxon>
    </lineage>
</organism>
<sequence>MQMRYKNKGEFEYMYPETLGDNVQLNNGQSLEEWKKQIDDLYNEKEDSDFNNIWSGSDILGGGSEITVLKPLKECNNGWILVFKEVSGVSGNVNYCYVPRVQPDLYSTFGIKFLVGVKGGGVRSKFLYITNTTIKGHSSNGAGGNEETELVKVISY</sequence>
<evidence type="ECO:0000313" key="2">
    <source>
        <dbReference type="Proteomes" id="UP000241797"/>
    </source>
</evidence>
<dbReference type="EMBL" id="MH078572">
    <property type="protein sequence ID" value="AVP40288.1"/>
    <property type="molecule type" value="Genomic_DNA"/>
</dbReference>
<dbReference type="KEGG" id="vg:54990015"/>
<dbReference type="RefSeq" id="YP_009799526.1">
    <property type="nucleotide sequence ID" value="NC_047945.1"/>
</dbReference>
<dbReference type="Proteomes" id="UP000241797">
    <property type="component" value="Segment"/>
</dbReference>